<accession>A0ABQ9GYG5</accession>
<name>A0ABQ9GYG5_9NEOP</name>
<evidence type="ECO:0000313" key="3">
    <source>
        <dbReference type="Proteomes" id="UP001159363"/>
    </source>
</evidence>
<protein>
    <submittedName>
        <fullName evidence="2">Uncharacterized protein</fullName>
    </submittedName>
</protein>
<dbReference type="EMBL" id="JARBHB010000008">
    <property type="protein sequence ID" value="KAJ8877011.1"/>
    <property type="molecule type" value="Genomic_DNA"/>
</dbReference>
<reference evidence="2 3" key="1">
    <citation type="submission" date="2023-02" db="EMBL/GenBank/DDBJ databases">
        <title>LHISI_Scaffold_Assembly.</title>
        <authorList>
            <person name="Stuart O.P."/>
            <person name="Cleave R."/>
            <person name="Magrath M.J.L."/>
            <person name="Mikheyev A.S."/>
        </authorList>
    </citation>
    <scope>NUCLEOTIDE SEQUENCE [LARGE SCALE GENOMIC DNA]</scope>
    <source>
        <strain evidence="2">Daus_M_001</strain>
        <tissue evidence="2">Leg muscle</tissue>
    </source>
</reference>
<dbReference type="Proteomes" id="UP001159363">
    <property type="component" value="Chromosome 7"/>
</dbReference>
<feature type="compositionally biased region" description="Basic and acidic residues" evidence="1">
    <location>
        <begin position="173"/>
        <end position="182"/>
    </location>
</feature>
<sequence>MGRTATRNHQNDAIGTSPNHLILKYNLRRTGEWQWVTEPTELPVLKEIIRAVFQRTGAARKNQQWYIQCKNKRPSNATYAMGDKETYIGRRTRWEKSGRWQGTKYALCLNPTSTAPKKRKGKFKTDSDMPEVSTLKMNTRNPNQREDSPTNHTLLHHLLKETNSTHGIPALSQRDDPEETRRRPLKHQMVANNMEIEGRRNKTAQPPVPLPQWSPTSL</sequence>
<organism evidence="2 3">
    <name type="scientific">Dryococelus australis</name>
    <dbReference type="NCBI Taxonomy" id="614101"/>
    <lineage>
        <taxon>Eukaryota</taxon>
        <taxon>Metazoa</taxon>
        <taxon>Ecdysozoa</taxon>
        <taxon>Arthropoda</taxon>
        <taxon>Hexapoda</taxon>
        <taxon>Insecta</taxon>
        <taxon>Pterygota</taxon>
        <taxon>Neoptera</taxon>
        <taxon>Polyneoptera</taxon>
        <taxon>Phasmatodea</taxon>
        <taxon>Verophasmatodea</taxon>
        <taxon>Anareolatae</taxon>
        <taxon>Phasmatidae</taxon>
        <taxon>Eurycanthinae</taxon>
        <taxon>Dryococelus</taxon>
    </lineage>
</organism>
<keyword evidence="3" id="KW-1185">Reference proteome</keyword>
<evidence type="ECO:0000256" key="1">
    <source>
        <dbReference type="SAM" id="MobiDB-lite"/>
    </source>
</evidence>
<proteinExistence type="predicted"/>
<evidence type="ECO:0000313" key="2">
    <source>
        <dbReference type="EMBL" id="KAJ8877011.1"/>
    </source>
</evidence>
<comment type="caution">
    <text evidence="2">The sequence shown here is derived from an EMBL/GenBank/DDBJ whole genome shotgun (WGS) entry which is preliminary data.</text>
</comment>
<feature type="region of interest" description="Disordered" evidence="1">
    <location>
        <begin position="111"/>
        <end position="218"/>
    </location>
</feature>
<gene>
    <name evidence="2" type="ORF">PR048_021463</name>
</gene>